<evidence type="ECO:0000256" key="6">
    <source>
        <dbReference type="ARBA" id="ARBA00022723"/>
    </source>
</evidence>
<proteinExistence type="inferred from homology"/>
<dbReference type="GO" id="GO:0051536">
    <property type="term" value="F:iron-sulfur cluster binding"/>
    <property type="evidence" value="ECO:0007669"/>
    <property type="project" value="UniProtKB-KW"/>
</dbReference>
<comment type="cofactor">
    <cofactor evidence="2">
        <name>[4Fe-4S] cluster</name>
        <dbReference type="ChEBI" id="CHEBI:49883"/>
    </cofactor>
</comment>
<evidence type="ECO:0000256" key="3">
    <source>
        <dbReference type="ARBA" id="ARBA00011048"/>
    </source>
</evidence>
<dbReference type="InterPro" id="IPR001155">
    <property type="entry name" value="OxRdtase_FMN_N"/>
</dbReference>
<dbReference type="PRINTS" id="PR00368">
    <property type="entry name" value="FADPNR"/>
</dbReference>
<dbReference type="Gene3D" id="3.50.50.60">
    <property type="entry name" value="FAD/NAD(P)-binding domain"/>
    <property type="match status" value="1"/>
</dbReference>
<dbReference type="AlphaFoldDB" id="A0A9D1HM37"/>
<dbReference type="InterPro" id="IPR051793">
    <property type="entry name" value="NADH:flavin_oxidoreductase"/>
</dbReference>
<dbReference type="Pfam" id="PF07992">
    <property type="entry name" value="Pyr_redox_2"/>
    <property type="match status" value="1"/>
</dbReference>
<dbReference type="CDD" id="cd02803">
    <property type="entry name" value="OYE_like_FMN_family"/>
    <property type="match status" value="1"/>
</dbReference>
<dbReference type="PANTHER" id="PTHR42917">
    <property type="entry name" value="2,4-DIENOYL-COA REDUCTASE"/>
    <property type="match status" value="1"/>
</dbReference>
<evidence type="ECO:0000313" key="12">
    <source>
        <dbReference type="EMBL" id="HIU12948.1"/>
    </source>
</evidence>
<keyword evidence="6" id="KW-0479">Metal-binding</keyword>
<dbReference type="Pfam" id="PF00724">
    <property type="entry name" value="Oxidored_FMN"/>
    <property type="match status" value="1"/>
</dbReference>
<dbReference type="EMBL" id="DVMJ01000018">
    <property type="protein sequence ID" value="HIU12948.1"/>
    <property type="molecule type" value="Genomic_DNA"/>
</dbReference>
<dbReference type="SUPFAM" id="SSF51905">
    <property type="entry name" value="FAD/NAD(P)-binding domain"/>
    <property type="match status" value="1"/>
</dbReference>
<dbReference type="GO" id="GO:0016491">
    <property type="term" value="F:oxidoreductase activity"/>
    <property type="evidence" value="ECO:0007669"/>
    <property type="project" value="UniProtKB-KW"/>
</dbReference>
<keyword evidence="9" id="KW-0411">Iron-sulfur</keyword>
<dbReference type="InterPro" id="IPR023753">
    <property type="entry name" value="FAD/NAD-binding_dom"/>
</dbReference>
<dbReference type="GO" id="GO:0046872">
    <property type="term" value="F:metal ion binding"/>
    <property type="evidence" value="ECO:0007669"/>
    <property type="project" value="UniProtKB-KW"/>
</dbReference>
<dbReference type="PRINTS" id="PR00469">
    <property type="entry name" value="PNDRDTASEII"/>
</dbReference>
<feature type="domain" description="FAD/NAD(P)-binding" evidence="11">
    <location>
        <begin position="380"/>
        <end position="606"/>
    </location>
</feature>
<dbReference type="PANTHER" id="PTHR42917:SF2">
    <property type="entry name" value="2,4-DIENOYL-COA REDUCTASE [(2E)-ENOYL-COA-PRODUCING]"/>
    <property type="match status" value="1"/>
</dbReference>
<dbReference type="Proteomes" id="UP000824175">
    <property type="component" value="Unassembled WGS sequence"/>
</dbReference>
<evidence type="ECO:0000256" key="9">
    <source>
        <dbReference type="ARBA" id="ARBA00023014"/>
    </source>
</evidence>
<evidence type="ECO:0000256" key="4">
    <source>
        <dbReference type="ARBA" id="ARBA00022630"/>
    </source>
</evidence>
<keyword evidence="5" id="KW-0288">FMN</keyword>
<comment type="similarity">
    <text evidence="3">In the N-terminal section; belongs to the NADH:flavin oxidoreductase/NADH oxidase family.</text>
</comment>
<accession>A0A9D1HM37</accession>
<dbReference type="GO" id="GO:0010181">
    <property type="term" value="F:FMN binding"/>
    <property type="evidence" value="ECO:0007669"/>
    <property type="project" value="InterPro"/>
</dbReference>
<dbReference type="Gene3D" id="3.20.20.70">
    <property type="entry name" value="Aldolase class I"/>
    <property type="match status" value="1"/>
</dbReference>
<evidence type="ECO:0000256" key="8">
    <source>
        <dbReference type="ARBA" id="ARBA00023004"/>
    </source>
</evidence>
<gene>
    <name evidence="12" type="ORF">IAD15_02635</name>
</gene>
<evidence type="ECO:0000256" key="7">
    <source>
        <dbReference type="ARBA" id="ARBA00023002"/>
    </source>
</evidence>
<keyword evidence="8" id="KW-0408">Iron</keyword>
<organism evidence="12 13">
    <name type="scientific">Candidatus Fimiplasma intestinipullorum</name>
    <dbReference type="NCBI Taxonomy" id="2840825"/>
    <lineage>
        <taxon>Bacteria</taxon>
        <taxon>Bacillati</taxon>
        <taxon>Bacillota</taxon>
        <taxon>Clostridia</taxon>
        <taxon>Eubacteriales</taxon>
        <taxon>Candidatus Fimiplasma</taxon>
    </lineage>
</organism>
<comment type="caution">
    <text evidence="12">The sequence shown here is derived from an EMBL/GenBank/DDBJ whole genome shotgun (WGS) entry which is preliminary data.</text>
</comment>
<protein>
    <submittedName>
        <fullName evidence="12">FAD-dependent oxidoreductase</fullName>
    </submittedName>
</protein>
<evidence type="ECO:0000256" key="2">
    <source>
        <dbReference type="ARBA" id="ARBA00001966"/>
    </source>
</evidence>
<evidence type="ECO:0000259" key="11">
    <source>
        <dbReference type="Pfam" id="PF07992"/>
    </source>
</evidence>
<keyword evidence="7" id="KW-0560">Oxidoreductase</keyword>
<dbReference type="SUPFAM" id="SSF51395">
    <property type="entry name" value="FMN-linked oxidoreductases"/>
    <property type="match status" value="1"/>
</dbReference>
<keyword evidence="4" id="KW-0285">Flavoprotein</keyword>
<feature type="domain" description="NADH:flavin oxidoreductase/NADH oxidase N-terminal" evidence="10">
    <location>
        <begin position="8"/>
        <end position="331"/>
    </location>
</feature>
<dbReference type="InterPro" id="IPR036188">
    <property type="entry name" value="FAD/NAD-bd_sf"/>
</dbReference>
<reference evidence="12" key="1">
    <citation type="submission" date="2020-10" db="EMBL/GenBank/DDBJ databases">
        <authorList>
            <person name="Gilroy R."/>
        </authorList>
    </citation>
    <scope>NUCLEOTIDE SEQUENCE</scope>
    <source>
        <strain evidence="12">CHK195-11698</strain>
    </source>
</reference>
<evidence type="ECO:0000259" key="10">
    <source>
        <dbReference type="Pfam" id="PF00724"/>
    </source>
</evidence>
<sequence length="639" mass="69347">MNNAFGLLFTPMKIGSLELKNRFVVPAMDSHYTNEQHEFTSQALNYYGERAKGGFGLIFTEFLCVSEEGLAEKTQAGIYDDRFLPGLSALTTRIHENGGRIFAQLQHSGRVQGKGTSDQMAVGPSHLRDPRRLTPVRELSTEEVQVINLRFIEAAIRAKKAGFDGVEIHGAHGYLLAQFLSKAVNKRVDQYGGNVNDRARIVVEIIKGIKAACGDAFPVVVRTSGEEGDYGGNSIEDAVAQACLFEKAGADALHLSHGTAIHSYYSDAGYNLENTRKVKEALQIPVIAVGRINDPSLALSVIQSGTADFVALGRQSICDPHFPEKVKEGRLNEIFTCTGCMQRCLYSDSFEEGFGTSCMINPFSGKEGLWNIEKTSQAKKIGIVGAGPAGLQAAWILAKRGHDVHVYEKEATAGGQYRLAATPSMKQDLAKTIQTYLALGKKYGVQMHYQVNVDAALLEKEAFDHVILATGSLPLVPRIEGIDHENVTKANDILGMRKIFTGRQVLVLGAGLVGVETAEFLAEYGNQVTVVDMLDRAAPVAPARPRASLLAHIEKLGVKLILNSRVAKINSDGIDYLCDDQEKTLTGFDEIVLAFGSRANQELYDSLADKKNVSLIGDALKAADAKKAIFEATKLALSL</sequence>
<evidence type="ECO:0000256" key="5">
    <source>
        <dbReference type="ARBA" id="ARBA00022643"/>
    </source>
</evidence>
<reference evidence="12" key="2">
    <citation type="journal article" date="2021" name="PeerJ">
        <title>Extensive microbial diversity within the chicken gut microbiome revealed by metagenomics and culture.</title>
        <authorList>
            <person name="Gilroy R."/>
            <person name="Ravi A."/>
            <person name="Getino M."/>
            <person name="Pursley I."/>
            <person name="Horton D.L."/>
            <person name="Alikhan N.F."/>
            <person name="Baker D."/>
            <person name="Gharbi K."/>
            <person name="Hall N."/>
            <person name="Watson M."/>
            <person name="Adriaenssens E.M."/>
            <person name="Foster-Nyarko E."/>
            <person name="Jarju S."/>
            <person name="Secka A."/>
            <person name="Antonio M."/>
            <person name="Oren A."/>
            <person name="Chaudhuri R.R."/>
            <person name="La Ragione R."/>
            <person name="Hildebrand F."/>
            <person name="Pallen M.J."/>
        </authorList>
    </citation>
    <scope>NUCLEOTIDE SEQUENCE</scope>
    <source>
        <strain evidence="12">CHK195-11698</strain>
    </source>
</reference>
<evidence type="ECO:0000313" key="13">
    <source>
        <dbReference type="Proteomes" id="UP000824175"/>
    </source>
</evidence>
<evidence type="ECO:0000256" key="1">
    <source>
        <dbReference type="ARBA" id="ARBA00001917"/>
    </source>
</evidence>
<dbReference type="Gene3D" id="3.40.50.720">
    <property type="entry name" value="NAD(P)-binding Rossmann-like Domain"/>
    <property type="match status" value="1"/>
</dbReference>
<name>A0A9D1HM37_9FIRM</name>
<comment type="cofactor">
    <cofactor evidence="1">
        <name>FMN</name>
        <dbReference type="ChEBI" id="CHEBI:58210"/>
    </cofactor>
</comment>
<dbReference type="InterPro" id="IPR013785">
    <property type="entry name" value="Aldolase_TIM"/>
</dbReference>